<comment type="caution">
    <text evidence="2">The sequence shown here is derived from an EMBL/GenBank/DDBJ whole genome shotgun (WGS) entry which is preliminary data.</text>
</comment>
<dbReference type="EMBL" id="JACASE010000006">
    <property type="protein sequence ID" value="KAF6456794.1"/>
    <property type="molecule type" value="Genomic_DNA"/>
</dbReference>
<protein>
    <submittedName>
        <fullName evidence="2">Uncharacterized protein</fullName>
    </submittedName>
</protein>
<organism evidence="2 3">
    <name type="scientific">Rousettus aegyptiacus</name>
    <name type="common">Egyptian fruit bat</name>
    <name type="synonym">Pteropus aegyptiacus</name>
    <dbReference type="NCBI Taxonomy" id="9407"/>
    <lineage>
        <taxon>Eukaryota</taxon>
        <taxon>Metazoa</taxon>
        <taxon>Chordata</taxon>
        <taxon>Craniata</taxon>
        <taxon>Vertebrata</taxon>
        <taxon>Euteleostomi</taxon>
        <taxon>Mammalia</taxon>
        <taxon>Eutheria</taxon>
        <taxon>Laurasiatheria</taxon>
        <taxon>Chiroptera</taxon>
        <taxon>Yinpterochiroptera</taxon>
        <taxon>Pteropodoidea</taxon>
        <taxon>Pteropodidae</taxon>
        <taxon>Rousettinae</taxon>
        <taxon>Rousettus</taxon>
    </lineage>
</organism>
<evidence type="ECO:0000313" key="3">
    <source>
        <dbReference type="Proteomes" id="UP000593571"/>
    </source>
</evidence>
<evidence type="ECO:0000313" key="2">
    <source>
        <dbReference type="EMBL" id="KAF6456794.1"/>
    </source>
</evidence>
<evidence type="ECO:0000256" key="1">
    <source>
        <dbReference type="SAM" id="MobiDB-lite"/>
    </source>
</evidence>
<feature type="region of interest" description="Disordered" evidence="1">
    <location>
        <begin position="137"/>
        <end position="174"/>
    </location>
</feature>
<name>A0A7J8G9K1_ROUAE</name>
<dbReference type="AlphaFoldDB" id="A0A7J8G9K1"/>
<reference evidence="2 3" key="1">
    <citation type="journal article" date="2020" name="Nature">
        <title>Six reference-quality genomes reveal evolution of bat adaptations.</title>
        <authorList>
            <person name="Jebb D."/>
            <person name="Huang Z."/>
            <person name="Pippel M."/>
            <person name="Hughes G.M."/>
            <person name="Lavrichenko K."/>
            <person name="Devanna P."/>
            <person name="Winkler S."/>
            <person name="Jermiin L.S."/>
            <person name="Skirmuntt E.C."/>
            <person name="Katzourakis A."/>
            <person name="Burkitt-Gray L."/>
            <person name="Ray D.A."/>
            <person name="Sullivan K.A.M."/>
            <person name="Roscito J.G."/>
            <person name="Kirilenko B.M."/>
            <person name="Davalos L.M."/>
            <person name="Corthals A.P."/>
            <person name="Power M.L."/>
            <person name="Jones G."/>
            <person name="Ransome R.D."/>
            <person name="Dechmann D.K.N."/>
            <person name="Locatelli A.G."/>
            <person name="Puechmaille S.J."/>
            <person name="Fedrigo O."/>
            <person name="Jarvis E.D."/>
            <person name="Hiller M."/>
            <person name="Vernes S.C."/>
            <person name="Myers E.W."/>
            <person name="Teeling E.C."/>
        </authorList>
    </citation>
    <scope>NUCLEOTIDE SEQUENCE [LARGE SCALE GENOMIC DNA]</scope>
    <source>
        <strain evidence="2">MRouAeg1</strain>
        <tissue evidence="2">Muscle</tissue>
    </source>
</reference>
<gene>
    <name evidence="2" type="ORF">HJG63_011460</name>
</gene>
<proteinExistence type="predicted"/>
<sequence>MYRHLKTTESPAQPVLLQEKFQLRIHRGLIWRSAIRVCVRIRDLESSSLCRVATPCVPLAGVLKLEAESSAKTARHAGLGATAASAARGGGGGAARLPGAQRPALLSGLRRQRGPAQRPAGPGALRIWPARPHRLSGALAHSPTRRPTQRRGPARDAAAGTSEQRSAAAPRPFVTPRANRSLQFMLPSNQAKMNSIKIEFQKTKRNTVKCLFLLCHFKPD</sequence>
<accession>A0A7J8G9K1</accession>
<dbReference type="Proteomes" id="UP000593571">
    <property type="component" value="Unassembled WGS sequence"/>
</dbReference>
<keyword evidence="3" id="KW-1185">Reference proteome</keyword>